<keyword evidence="1" id="KW-0808">Transferase</keyword>
<accession>A0A7C3GUK7</accession>
<gene>
    <name evidence="1" type="ORF">ENJ40_06785</name>
</gene>
<comment type="caution">
    <text evidence="1">The sequence shown here is derived from an EMBL/GenBank/DDBJ whole genome shotgun (WGS) entry which is preliminary data.</text>
</comment>
<protein>
    <submittedName>
        <fullName evidence="1">Acylneuraminate cytidylyltransferase family protein</fullName>
    </submittedName>
</protein>
<dbReference type="InterPro" id="IPR029044">
    <property type="entry name" value="Nucleotide-diphossugar_trans"/>
</dbReference>
<name>A0A7C3GUK7_9BACT</name>
<evidence type="ECO:0000313" key="1">
    <source>
        <dbReference type="EMBL" id="HFC98143.1"/>
    </source>
</evidence>
<dbReference type="PANTHER" id="PTHR21485:SF6">
    <property type="entry name" value="N-ACYLNEURAMINATE CYTIDYLYLTRANSFERASE-RELATED"/>
    <property type="match status" value="1"/>
</dbReference>
<dbReference type="InterPro" id="IPR050793">
    <property type="entry name" value="CMP-NeuNAc_synthase"/>
</dbReference>
<dbReference type="Gene3D" id="3.90.550.10">
    <property type="entry name" value="Spore Coat Polysaccharide Biosynthesis Protein SpsA, Chain A"/>
    <property type="match status" value="1"/>
</dbReference>
<dbReference type="SUPFAM" id="SSF53448">
    <property type="entry name" value="Nucleotide-diphospho-sugar transferases"/>
    <property type="match status" value="1"/>
</dbReference>
<dbReference type="Proteomes" id="UP000886043">
    <property type="component" value="Unassembled WGS sequence"/>
</dbReference>
<reference evidence="1" key="1">
    <citation type="journal article" date="2020" name="mSystems">
        <title>Genome- and Community-Level Interaction Insights into Carbon Utilization and Element Cycling Functions of Hydrothermarchaeota in Hydrothermal Sediment.</title>
        <authorList>
            <person name="Zhou Z."/>
            <person name="Liu Y."/>
            <person name="Xu W."/>
            <person name="Pan J."/>
            <person name="Luo Z.H."/>
            <person name="Li M."/>
        </authorList>
    </citation>
    <scope>NUCLEOTIDE SEQUENCE [LARGE SCALE GENOMIC DNA]</scope>
    <source>
        <strain evidence="1">HyVt-483</strain>
    </source>
</reference>
<organism evidence="1">
    <name type="scientific">Thermosulfurimonas dismutans</name>
    <dbReference type="NCBI Taxonomy" id="999894"/>
    <lineage>
        <taxon>Bacteria</taxon>
        <taxon>Pseudomonadati</taxon>
        <taxon>Thermodesulfobacteriota</taxon>
        <taxon>Thermodesulfobacteria</taxon>
        <taxon>Thermodesulfobacteriales</taxon>
        <taxon>Thermodesulfobacteriaceae</taxon>
        <taxon>Thermosulfurimonas</taxon>
    </lineage>
</organism>
<dbReference type="PANTHER" id="PTHR21485">
    <property type="entry name" value="HAD SUPERFAMILY MEMBERS CMAS AND KDSC"/>
    <property type="match status" value="1"/>
</dbReference>
<proteinExistence type="predicted"/>
<dbReference type="InterPro" id="IPR003329">
    <property type="entry name" value="Cytidylyl_trans"/>
</dbReference>
<keyword evidence="1" id="KW-0548">Nucleotidyltransferase</keyword>
<dbReference type="EMBL" id="DRMH01000085">
    <property type="protein sequence ID" value="HFC98143.1"/>
    <property type="molecule type" value="Genomic_DNA"/>
</dbReference>
<dbReference type="Pfam" id="PF02348">
    <property type="entry name" value="CTP_transf_3"/>
    <property type="match status" value="1"/>
</dbReference>
<dbReference type="GO" id="GO:0008781">
    <property type="term" value="F:N-acylneuraminate cytidylyltransferase activity"/>
    <property type="evidence" value="ECO:0007669"/>
    <property type="project" value="TreeGrafter"/>
</dbReference>
<dbReference type="AlphaFoldDB" id="A0A7C3GUK7"/>
<sequence length="234" mass="26781">MSISKFCLIPAKAASKRLPRKNILPLRGRPLIQYVIETALRSGLFREEDIWVSTESGEVASVAAGAGARVHIRPEYLAHDPYKISDVVLEFLNSHPEYQKYEVIFILQANSPLTRPEDLREAYALFQDRDPNTLFSVTEFEHPAFRAVLVEEGFLRPLMPEKIKYRTQELPPTYYINGAVTIVKTEKFLEAGTYFIPPIAAYIMPRERGLDIDTPFDYRLARLLIEGEDFEGTK</sequence>
<dbReference type="CDD" id="cd02513">
    <property type="entry name" value="CMP-NeuAc_Synthase"/>
    <property type="match status" value="1"/>
</dbReference>